<proteinExistence type="predicted"/>
<comment type="caution">
    <text evidence="1">The sequence shown here is derived from an EMBL/GenBank/DDBJ whole genome shotgun (WGS) entry which is preliminary data.</text>
</comment>
<protein>
    <submittedName>
        <fullName evidence="1">Uncharacterized protein</fullName>
    </submittedName>
</protein>
<reference evidence="1" key="1">
    <citation type="journal article" date="2023" name="Plant J.">
        <title>Genome sequences and population genomics provide insights into the demographic history, inbreeding, and mutation load of two 'living fossil' tree species of Dipteronia.</title>
        <authorList>
            <person name="Feng Y."/>
            <person name="Comes H.P."/>
            <person name="Chen J."/>
            <person name="Zhu S."/>
            <person name="Lu R."/>
            <person name="Zhang X."/>
            <person name="Li P."/>
            <person name="Qiu J."/>
            <person name="Olsen K.M."/>
            <person name="Qiu Y."/>
        </authorList>
    </citation>
    <scope>NUCLEOTIDE SEQUENCE</scope>
    <source>
        <strain evidence="1">NBL</strain>
    </source>
</reference>
<dbReference type="PANTHER" id="PTHR47074:SF75">
    <property type="entry name" value="RNASE H TYPE-1 DOMAIN-CONTAINING PROTEIN"/>
    <property type="match status" value="1"/>
</dbReference>
<name>A0AAD9Z8U0_9ROSI</name>
<accession>A0AAD9Z8U0</accession>
<keyword evidence="2" id="KW-1185">Reference proteome</keyword>
<dbReference type="EMBL" id="JANJYJ010000651">
    <property type="protein sequence ID" value="KAK3172232.1"/>
    <property type="molecule type" value="Genomic_DNA"/>
</dbReference>
<evidence type="ECO:0000313" key="2">
    <source>
        <dbReference type="Proteomes" id="UP001281410"/>
    </source>
</evidence>
<dbReference type="PANTHER" id="PTHR47074">
    <property type="entry name" value="BNAC02G40300D PROTEIN"/>
    <property type="match status" value="1"/>
</dbReference>
<dbReference type="Proteomes" id="UP001281410">
    <property type="component" value="Unassembled WGS sequence"/>
</dbReference>
<organism evidence="1 2">
    <name type="scientific">Dipteronia sinensis</name>
    <dbReference type="NCBI Taxonomy" id="43782"/>
    <lineage>
        <taxon>Eukaryota</taxon>
        <taxon>Viridiplantae</taxon>
        <taxon>Streptophyta</taxon>
        <taxon>Embryophyta</taxon>
        <taxon>Tracheophyta</taxon>
        <taxon>Spermatophyta</taxon>
        <taxon>Magnoliopsida</taxon>
        <taxon>eudicotyledons</taxon>
        <taxon>Gunneridae</taxon>
        <taxon>Pentapetalae</taxon>
        <taxon>rosids</taxon>
        <taxon>malvids</taxon>
        <taxon>Sapindales</taxon>
        <taxon>Sapindaceae</taxon>
        <taxon>Hippocastanoideae</taxon>
        <taxon>Acereae</taxon>
        <taxon>Dipteronia</taxon>
    </lineage>
</organism>
<gene>
    <name evidence="1" type="ORF">Dsin_032724</name>
</gene>
<dbReference type="InterPro" id="IPR052929">
    <property type="entry name" value="RNase_H-like_EbsB-rel"/>
</dbReference>
<dbReference type="AlphaFoldDB" id="A0AAD9Z8U0"/>
<sequence>MVVFLARLLIPSFSLIFFRFPTEDSLCRSGFQLASRCSICGNCRDGFSILCRFGFRGQASKAPVIKSVFWSSPAPGWIKVNTDCATMGSPGVGGCSGIFRNCKAFVKGCFAIPLCQVFVFEVELLADSLAINFAWKYGWP</sequence>
<evidence type="ECO:0000313" key="1">
    <source>
        <dbReference type="EMBL" id="KAK3172232.1"/>
    </source>
</evidence>